<feature type="compositionally biased region" description="Polar residues" evidence="2">
    <location>
        <begin position="1074"/>
        <end position="1084"/>
    </location>
</feature>
<dbReference type="PANTHER" id="PTHR46220:SF1">
    <property type="entry name" value="ADP-RIBOSYLATION FACTOR GTPASE-ACTIVATING PROTEIN AGD12"/>
    <property type="match status" value="1"/>
</dbReference>
<feature type="compositionally biased region" description="Polar residues" evidence="2">
    <location>
        <begin position="747"/>
        <end position="773"/>
    </location>
</feature>
<feature type="domain" description="Arf-GAP" evidence="3">
    <location>
        <begin position="14"/>
        <end position="156"/>
    </location>
</feature>
<dbReference type="SUPFAM" id="SSF57863">
    <property type="entry name" value="ArfGap/RecO-like zinc finger"/>
    <property type="match status" value="1"/>
</dbReference>
<dbReference type="Gene3D" id="1.10.220.150">
    <property type="entry name" value="Arf GTPase activating protein"/>
    <property type="match status" value="1"/>
</dbReference>
<dbReference type="GO" id="GO:0005096">
    <property type="term" value="F:GTPase activator activity"/>
    <property type="evidence" value="ECO:0007669"/>
    <property type="project" value="InterPro"/>
</dbReference>
<dbReference type="PANTHER" id="PTHR46220">
    <property type="entry name" value="ADP-RIBOSYLATION FACTOR GTPASE-ACTIVATING PROTEIN AGD12"/>
    <property type="match status" value="1"/>
</dbReference>
<dbReference type="InterPro" id="IPR038508">
    <property type="entry name" value="ArfGAP_dom_sf"/>
</dbReference>
<dbReference type="InterPro" id="IPR037278">
    <property type="entry name" value="ARFGAP/RecO"/>
</dbReference>
<proteinExistence type="predicted"/>
<feature type="compositionally biased region" description="Basic and acidic residues" evidence="2">
    <location>
        <begin position="836"/>
        <end position="852"/>
    </location>
</feature>
<evidence type="ECO:0000259" key="3">
    <source>
        <dbReference type="PROSITE" id="PS50115"/>
    </source>
</evidence>
<feature type="compositionally biased region" description="Low complexity" evidence="2">
    <location>
        <begin position="780"/>
        <end position="792"/>
    </location>
</feature>
<feature type="region of interest" description="Disordered" evidence="2">
    <location>
        <begin position="609"/>
        <end position="638"/>
    </location>
</feature>
<sequence>MHLFGGRSKKDQVKKRLNAIVALPTNRTCSDCPEVGPSWASILLAVPTTATGKKLPRVGVLCCYRCYTYHIELGKDVCRTKNILKPDEWTEEDLEIMERGGGNDYVNVIYESNLSPIVYDKQVLQDDMDADAAARREFVRNKYQHFRYFNAELFESQITSCGDTNWRRHSQHQQKSSSVKPTHALSKRSQSYDGPPPRGGFRDGSSKHSSLPKRPAKRRSMSFHQVGDEDEEDARPGYNLPGHLGVKSKHKELGSSSSSRGRKSSSKQRTTSASTEKKRRSLSSQRKRSSSAQSNASTASTVPSDDDLGSSHGTMDMSSISETGGPSIIDTSQSMGSSSSSSSSKRKPNRQRGSTELSQLSNMRGSMRGGTGTTSASGMEDDSQRRMGTSSSSSSRWGSTTTRSSAPNSQSLDASLRMADSSVQHMDATARRTNRRRLSMGMIDSSSRDTRPPATRLHASSAHCINRKPQRTNSHDKGRPSPPGQRSAAATEASSSKTSAAPRKPRRYCSSGEDSDVACPKKPETLKAFPPSLALPTGRFRRRKSLPSLGAKKDTEEEEDSIVCQYAEKKYTGIDVYSPRVRRGSLGLSSGPPKKDKGRTAYGVRVGYGFDSCKSSDSEHEKKSKRSTRSSSETNKGVALGIEAPALECFLKSIKKQPKNILDERSLGSGTKSSNEEILGIGPAGKPKRRGRRKSMGDLSVSSGSQLSSTSQGLQQGIPEVPPLGDSSNTNGEDADGADEGAKRRGSTGSNSATLSNHIDASKHPQSLLSDGQSVGGLSGFSFGSRSSGFESRSSEEEIDFSARRRPVADRLSTSTKKSFDWARHYTVSTDDESESEKQSRPRMSDQGYRSEDQVGELLAIATKAIRAAPSKSSLAWASEFTVDTDKEPTPDVPSRADLGYDDEGQEDMDTRGKKAPTKEDLGYENCDDVNGYAMPQHAAGQRSAAAGEPMDSSLNHSALRRRSSSNAVNGADQSSSMASFKTAQQGSSLGSMGGSGMLGQSTRLSASFKSAHQGSSVGTLLCGRGSLLRQDSSGSVASEASEASLNASLLYPRYAHITKGEDPPPMIPMAADESTSSAESFNRSSINDGLTVRKAKREYWRSALGPIASQH</sequence>
<feature type="compositionally biased region" description="Basic residues" evidence="2">
    <location>
        <begin position="210"/>
        <end position="221"/>
    </location>
</feature>
<evidence type="ECO:0000313" key="5">
    <source>
        <dbReference type="Proteomes" id="UP001153069"/>
    </source>
</evidence>
<dbReference type="GO" id="GO:0008270">
    <property type="term" value="F:zinc ion binding"/>
    <property type="evidence" value="ECO:0007669"/>
    <property type="project" value="UniProtKB-KW"/>
</dbReference>
<keyword evidence="1" id="KW-0863">Zinc-finger</keyword>
<dbReference type="InterPro" id="IPR044518">
    <property type="entry name" value="ARF_GAP_AGD11/12/13"/>
</dbReference>
<keyword evidence="1" id="KW-0862">Zinc</keyword>
<feature type="region of interest" description="Disordered" evidence="2">
    <location>
        <begin position="660"/>
        <end position="852"/>
    </location>
</feature>
<dbReference type="PROSITE" id="PS50115">
    <property type="entry name" value="ARFGAP"/>
    <property type="match status" value="1"/>
</dbReference>
<dbReference type="Pfam" id="PF01412">
    <property type="entry name" value="ArfGap"/>
    <property type="match status" value="1"/>
</dbReference>
<dbReference type="AlphaFoldDB" id="A0A9N8EIQ9"/>
<feature type="region of interest" description="Disordered" evidence="2">
    <location>
        <begin position="1062"/>
        <end position="1084"/>
    </location>
</feature>
<dbReference type="SMART" id="SM00105">
    <property type="entry name" value="ArfGap"/>
    <property type="match status" value="1"/>
</dbReference>
<dbReference type="InterPro" id="IPR001164">
    <property type="entry name" value="ArfGAP_dom"/>
</dbReference>
<dbReference type="PRINTS" id="PR00405">
    <property type="entry name" value="REVINTRACTNG"/>
</dbReference>
<feature type="compositionally biased region" description="Polar residues" evidence="2">
    <location>
        <begin position="311"/>
        <end position="324"/>
    </location>
</feature>
<name>A0A9N8EIQ9_9STRA</name>
<feature type="compositionally biased region" description="Polar residues" evidence="2">
    <location>
        <begin position="965"/>
        <end position="984"/>
    </location>
</feature>
<feature type="region of interest" description="Disordered" evidence="2">
    <location>
        <begin position="582"/>
        <end position="601"/>
    </location>
</feature>
<feature type="compositionally biased region" description="Low complexity" evidence="2">
    <location>
        <begin position="699"/>
        <end position="717"/>
    </location>
</feature>
<evidence type="ECO:0000256" key="2">
    <source>
        <dbReference type="SAM" id="MobiDB-lite"/>
    </source>
</evidence>
<dbReference type="GO" id="GO:0005543">
    <property type="term" value="F:phospholipid binding"/>
    <property type="evidence" value="ECO:0007669"/>
    <property type="project" value="InterPro"/>
</dbReference>
<feature type="compositionally biased region" description="Low complexity" evidence="2">
    <location>
        <begin position="386"/>
        <end position="405"/>
    </location>
</feature>
<dbReference type="EMBL" id="CAICTM010001142">
    <property type="protein sequence ID" value="CAB9520899.1"/>
    <property type="molecule type" value="Genomic_DNA"/>
</dbReference>
<feature type="compositionally biased region" description="Low complexity" evidence="2">
    <location>
        <begin position="487"/>
        <end position="501"/>
    </location>
</feature>
<dbReference type="Proteomes" id="UP001153069">
    <property type="component" value="Unassembled WGS sequence"/>
</dbReference>
<feature type="compositionally biased region" description="Polar residues" evidence="2">
    <location>
        <begin position="351"/>
        <end position="362"/>
    </location>
</feature>
<keyword evidence="5" id="KW-1185">Reference proteome</keyword>
<reference evidence="4" key="1">
    <citation type="submission" date="2020-06" db="EMBL/GenBank/DDBJ databases">
        <authorList>
            <consortium name="Plant Systems Biology data submission"/>
        </authorList>
    </citation>
    <scope>NUCLEOTIDE SEQUENCE</scope>
    <source>
        <strain evidence="4">D6</strain>
    </source>
</reference>
<feature type="compositionally biased region" description="Basic and acidic residues" evidence="2">
    <location>
        <begin position="793"/>
        <end position="809"/>
    </location>
</feature>
<evidence type="ECO:0000313" key="4">
    <source>
        <dbReference type="EMBL" id="CAB9520899.1"/>
    </source>
</evidence>
<feature type="region of interest" description="Disordered" evidence="2">
    <location>
        <begin position="165"/>
        <end position="562"/>
    </location>
</feature>
<organism evidence="4 5">
    <name type="scientific">Seminavis robusta</name>
    <dbReference type="NCBI Taxonomy" id="568900"/>
    <lineage>
        <taxon>Eukaryota</taxon>
        <taxon>Sar</taxon>
        <taxon>Stramenopiles</taxon>
        <taxon>Ochrophyta</taxon>
        <taxon>Bacillariophyta</taxon>
        <taxon>Bacillariophyceae</taxon>
        <taxon>Bacillariophycidae</taxon>
        <taxon>Naviculales</taxon>
        <taxon>Naviculaceae</taxon>
        <taxon>Seminavis</taxon>
    </lineage>
</organism>
<feature type="compositionally biased region" description="Basic residues" evidence="2">
    <location>
        <begin position="277"/>
        <end position="289"/>
    </location>
</feature>
<gene>
    <name evidence="4" type="ORF">SEMRO_1144_G246090.1</name>
</gene>
<feature type="region of interest" description="Disordered" evidence="2">
    <location>
        <begin position="881"/>
        <end position="1001"/>
    </location>
</feature>
<feature type="compositionally biased region" description="Low complexity" evidence="2">
    <location>
        <begin position="290"/>
        <end position="301"/>
    </location>
</feature>
<accession>A0A9N8EIQ9</accession>
<evidence type="ECO:0000256" key="1">
    <source>
        <dbReference type="PROSITE-ProRule" id="PRU00288"/>
    </source>
</evidence>
<feature type="compositionally biased region" description="Low complexity" evidence="2">
    <location>
        <begin position="332"/>
        <end position="343"/>
    </location>
</feature>
<keyword evidence="1" id="KW-0479">Metal-binding</keyword>
<protein>
    <submittedName>
        <fullName evidence="4">ADP-ribosylation factor GTPase-activating protein</fullName>
    </submittedName>
</protein>
<feature type="compositionally biased region" description="Basic and acidic residues" evidence="2">
    <location>
        <begin position="909"/>
        <end position="922"/>
    </location>
</feature>
<comment type="caution">
    <text evidence="4">The sequence shown here is derived from an EMBL/GenBank/DDBJ whole genome shotgun (WGS) entry which is preliminary data.</text>
</comment>